<sequence length="144" mass="15550">MAHAENEITIDRPAAEVYAFLADGLNNPAWRRSVQSIALRSGPPGETGAVYGQTLTGPRGRSIQGDYRITTADPGRTLAFQVIAGPARPEGQYLLTETGGRTAVRFILDLKPSGLMKVLDGLITKTMQAEVGQLQELKRVIEES</sequence>
<dbReference type="Gene3D" id="3.30.530.20">
    <property type="match status" value="1"/>
</dbReference>
<evidence type="ECO:0000313" key="2">
    <source>
        <dbReference type="Proteomes" id="UP001252243"/>
    </source>
</evidence>
<keyword evidence="2" id="KW-1185">Reference proteome</keyword>
<dbReference type="Proteomes" id="UP001252243">
    <property type="component" value="Unassembled WGS sequence"/>
</dbReference>
<dbReference type="EMBL" id="JAVDVQ010000007">
    <property type="protein sequence ID" value="MDR7082722.1"/>
    <property type="molecule type" value="Genomic_DNA"/>
</dbReference>
<proteinExistence type="predicted"/>
<dbReference type="RefSeq" id="WP_310056401.1">
    <property type="nucleotide sequence ID" value="NZ_JAVDVQ010000007.1"/>
</dbReference>
<evidence type="ECO:0000313" key="1">
    <source>
        <dbReference type="EMBL" id="MDR7082722.1"/>
    </source>
</evidence>
<dbReference type="SUPFAM" id="SSF55961">
    <property type="entry name" value="Bet v1-like"/>
    <property type="match status" value="1"/>
</dbReference>
<name>A0ABU1UBY5_9MICC</name>
<dbReference type="InterPro" id="IPR019587">
    <property type="entry name" value="Polyketide_cyclase/dehydratase"/>
</dbReference>
<protein>
    <submittedName>
        <fullName evidence="1">Membrane protein</fullName>
    </submittedName>
</protein>
<comment type="caution">
    <text evidence="1">The sequence shown here is derived from an EMBL/GenBank/DDBJ whole genome shotgun (WGS) entry which is preliminary data.</text>
</comment>
<reference evidence="1 2" key="1">
    <citation type="submission" date="2023-07" db="EMBL/GenBank/DDBJ databases">
        <title>Sorghum-associated microbial communities from plants grown in Nebraska, USA.</title>
        <authorList>
            <person name="Schachtman D."/>
        </authorList>
    </citation>
    <scope>NUCLEOTIDE SEQUENCE [LARGE SCALE GENOMIC DNA]</scope>
    <source>
        <strain evidence="1 2">BE167</strain>
    </source>
</reference>
<accession>A0ABU1UBY5</accession>
<dbReference type="Pfam" id="PF10604">
    <property type="entry name" value="Polyketide_cyc2"/>
    <property type="match status" value="1"/>
</dbReference>
<gene>
    <name evidence="1" type="ORF">J2X01_002012</name>
</gene>
<dbReference type="InterPro" id="IPR023393">
    <property type="entry name" value="START-like_dom_sf"/>
</dbReference>
<organism evidence="1 2">
    <name type="scientific">Arthrobacter ginsengisoli</name>
    <dbReference type="NCBI Taxonomy" id="1356565"/>
    <lineage>
        <taxon>Bacteria</taxon>
        <taxon>Bacillati</taxon>
        <taxon>Actinomycetota</taxon>
        <taxon>Actinomycetes</taxon>
        <taxon>Micrococcales</taxon>
        <taxon>Micrococcaceae</taxon>
        <taxon>Arthrobacter</taxon>
    </lineage>
</organism>